<accession>A0A3N2DAU0</accession>
<protein>
    <recommendedName>
        <fullName evidence="5">Secreted protein</fullName>
    </recommendedName>
</protein>
<proteinExistence type="predicted"/>
<dbReference type="Proteomes" id="UP000275356">
    <property type="component" value="Unassembled WGS sequence"/>
</dbReference>
<evidence type="ECO:0000256" key="2">
    <source>
        <dbReference type="SAM" id="SignalP"/>
    </source>
</evidence>
<evidence type="ECO:0000313" key="4">
    <source>
        <dbReference type="Proteomes" id="UP000275356"/>
    </source>
</evidence>
<comment type="caution">
    <text evidence="3">The sequence shown here is derived from an EMBL/GenBank/DDBJ whole genome shotgun (WGS) entry which is preliminary data.</text>
</comment>
<dbReference type="EMBL" id="RKHQ01000001">
    <property type="protein sequence ID" value="ROR96863.1"/>
    <property type="molecule type" value="Genomic_DNA"/>
</dbReference>
<feature type="chain" id="PRO_5018176781" description="Secreted protein" evidence="2">
    <location>
        <begin position="25"/>
        <end position="143"/>
    </location>
</feature>
<feature type="compositionally biased region" description="Gly residues" evidence="1">
    <location>
        <begin position="31"/>
        <end position="40"/>
    </location>
</feature>
<organism evidence="3 4">
    <name type="scientific">Salana multivorans</name>
    <dbReference type="NCBI Taxonomy" id="120377"/>
    <lineage>
        <taxon>Bacteria</taxon>
        <taxon>Bacillati</taxon>
        <taxon>Actinomycetota</taxon>
        <taxon>Actinomycetes</taxon>
        <taxon>Micrococcales</taxon>
        <taxon>Beutenbergiaceae</taxon>
        <taxon>Salana</taxon>
    </lineage>
</organism>
<sequence>MNTKRLLSSVAGLALVAGGAFGLAACGGDSNGGTTGGDGGSSEDAPAASESDIAEDLQNARQAVLDALAEDDSWSQIMLASDVKAPTVKYGLLVVPYSFSEAASRIQSTVDIKDGKFTIDGDSAATGQTWVIDQDGNITEKAS</sequence>
<keyword evidence="2" id="KW-0732">Signal</keyword>
<dbReference type="PROSITE" id="PS51257">
    <property type="entry name" value="PROKAR_LIPOPROTEIN"/>
    <property type="match status" value="1"/>
</dbReference>
<dbReference type="RefSeq" id="WP_123738984.1">
    <property type="nucleotide sequence ID" value="NZ_CALFQU010000029.1"/>
</dbReference>
<reference evidence="3 4" key="1">
    <citation type="submission" date="2018-11" db="EMBL/GenBank/DDBJ databases">
        <title>Sequencing the genomes of 1000 actinobacteria strains.</title>
        <authorList>
            <person name="Klenk H.-P."/>
        </authorList>
    </citation>
    <scope>NUCLEOTIDE SEQUENCE [LARGE SCALE GENOMIC DNA]</scope>
    <source>
        <strain evidence="3 4">DSM 13521</strain>
    </source>
</reference>
<gene>
    <name evidence="3" type="ORF">EDD28_1455</name>
</gene>
<feature type="signal peptide" evidence="2">
    <location>
        <begin position="1"/>
        <end position="24"/>
    </location>
</feature>
<evidence type="ECO:0000256" key="1">
    <source>
        <dbReference type="SAM" id="MobiDB-lite"/>
    </source>
</evidence>
<evidence type="ECO:0000313" key="3">
    <source>
        <dbReference type="EMBL" id="ROR96863.1"/>
    </source>
</evidence>
<feature type="compositionally biased region" description="Low complexity" evidence="1">
    <location>
        <begin position="42"/>
        <end position="51"/>
    </location>
</feature>
<dbReference type="AlphaFoldDB" id="A0A3N2DAU0"/>
<name>A0A3N2DAU0_9MICO</name>
<keyword evidence="4" id="KW-1185">Reference proteome</keyword>
<dbReference type="OrthoDB" id="3267832at2"/>
<evidence type="ECO:0008006" key="5">
    <source>
        <dbReference type="Google" id="ProtNLM"/>
    </source>
</evidence>
<feature type="region of interest" description="Disordered" evidence="1">
    <location>
        <begin position="31"/>
        <end position="52"/>
    </location>
</feature>